<dbReference type="EMBL" id="NCEB01000021">
    <property type="protein sequence ID" value="OYX32624.1"/>
    <property type="molecule type" value="Genomic_DNA"/>
</dbReference>
<protein>
    <recommendedName>
        <fullName evidence="5">DUF2244 domain-containing protein</fullName>
    </recommendedName>
</protein>
<keyword evidence="2" id="KW-0472">Membrane</keyword>
<dbReference type="Proteomes" id="UP000215595">
    <property type="component" value="Unassembled WGS sequence"/>
</dbReference>
<feature type="transmembrane region" description="Helical" evidence="2">
    <location>
        <begin position="58"/>
        <end position="77"/>
    </location>
</feature>
<name>A0A258FKX8_9CAUL</name>
<reference evidence="3 4" key="1">
    <citation type="submission" date="2017-03" db="EMBL/GenBank/DDBJ databases">
        <title>Lifting the veil on microbial sulfur biogeochemistry in mining wastewaters.</title>
        <authorList>
            <person name="Kantor R.S."/>
            <person name="Colenbrander Nelson T."/>
            <person name="Marshall S."/>
            <person name="Bennett D."/>
            <person name="Apte S."/>
            <person name="Camacho D."/>
            <person name="Thomas B.C."/>
            <person name="Warren L.A."/>
            <person name="Banfield J.F."/>
        </authorList>
    </citation>
    <scope>NUCLEOTIDE SEQUENCE [LARGE SCALE GENOMIC DNA]</scope>
    <source>
        <strain evidence="3">32-69-9</strain>
    </source>
</reference>
<evidence type="ECO:0000256" key="1">
    <source>
        <dbReference type="SAM" id="MobiDB-lite"/>
    </source>
</evidence>
<evidence type="ECO:0000256" key="2">
    <source>
        <dbReference type="SAM" id="Phobius"/>
    </source>
</evidence>
<comment type="caution">
    <text evidence="3">The sequence shown here is derived from an EMBL/GenBank/DDBJ whole genome shotgun (WGS) entry which is preliminary data.</text>
</comment>
<dbReference type="InterPro" id="IPR019253">
    <property type="entry name" value="DUF2244_TM"/>
</dbReference>
<accession>A0A258FKX8</accession>
<feature type="region of interest" description="Disordered" evidence="1">
    <location>
        <begin position="1"/>
        <end position="43"/>
    </location>
</feature>
<evidence type="ECO:0008006" key="5">
    <source>
        <dbReference type="Google" id="ProtNLM"/>
    </source>
</evidence>
<keyword evidence="2" id="KW-0812">Transmembrane</keyword>
<keyword evidence="2" id="KW-1133">Transmembrane helix</keyword>
<feature type="compositionally biased region" description="Basic and acidic residues" evidence="1">
    <location>
        <begin position="25"/>
        <end position="34"/>
    </location>
</feature>
<dbReference type="Pfam" id="PF10003">
    <property type="entry name" value="DUF2244"/>
    <property type="match status" value="1"/>
</dbReference>
<proteinExistence type="predicted"/>
<gene>
    <name evidence="3" type="ORF">B7Z01_10695</name>
</gene>
<evidence type="ECO:0000313" key="4">
    <source>
        <dbReference type="Proteomes" id="UP000215595"/>
    </source>
</evidence>
<evidence type="ECO:0000313" key="3">
    <source>
        <dbReference type="EMBL" id="OYX32624.1"/>
    </source>
</evidence>
<sequence length="191" mass="20893">MRAGPTASGLRPRPGVATTVAVESRPGDHERDGVRTGPNPSSRTATVIELNERRSAPVRTAVAMVVVFCGLALLSTLRFPRPVLWPILGAVAIYLLLFVALSAAFLSRPRTRERIEIDGPRLTVESSRGRTVVRRDWRTPWTVLDAYDDGEDDVRLWLVSGDQRVAIGRHVGVQARRDAVASLEAHLSRGG</sequence>
<organism evidence="3 4">
    <name type="scientific">Brevundimonas subvibrioides</name>
    <dbReference type="NCBI Taxonomy" id="74313"/>
    <lineage>
        <taxon>Bacteria</taxon>
        <taxon>Pseudomonadati</taxon>
        <taxon>Pseudomonadota</taxon>
        <taxon>Alphaproteobacteria</taxon>
        <taxon>Caulobacterales</taxon>
        <taxon>Caulobacteraceae</taxon>
        <taxon>Brevundimonas</taxon>
    </lineage>
</organism>
<feature type="transmembrane region" description="Helical" evidence="2">
    <location>
        <begin position="83"/>
        <end position="106"/>
    </location>
</feature>
<dbReference type="AlphaFoldDB" id="A0A258FKX8"/>